<reference evidence="4" key="1">
    <citation type="submission" date="2024-07" db="EMBL/GenBank/DDBJ databases">
        <title>Two chromosome-level genome assemblies of Korean endemic species Abeliophyllum distichum and Forsythia ovata (Oleaceae).</title>
        <authorList>
            <person name="Jang H."/>
        </authorList>
    </citation>
    <scope>NUCLEOTIDE SEQUENCE [LARGE SCALE GENOMIC DNA]</scope>
</reference>
<gene>
    <name evidence="3" type="ORF">Adt_47801</name>
</gene>
<proteinExistence type="predicted"/>
<dbReference type="InterPro" id="IPR011992">
    <property type="entry name" value="EF-hand-dom_pair"/>
</dbReference>
<dbReference type="Gene3D" id="1.10.238.10">
    <property type="entry name" value="EF-hand"/>
    <property type="match status" value="1"/>
</dbReference>
<evidence type="ECO:0000313" key="3">
    <source>
        <dbReference type="EMBL" id="KAL2454701.1"/>
    </source>
</evidence>
<name>A0ABD1NSU9_9LAMI</name>
<dbReference type="PROSITE" id="PS00018">
    <property type="entry name" value="EF_HAND_1"/>
    <property type="match status" value="1"/>
</dbReference>
<evidence type="ECO:0000256" key="1">
    <source>
        <dbReference type="ARBA" id="ARBA00022837"/>
    </source>
</evidence>
<dbReference type="AlphaFoldDB" id="A0ABD1NSU9"/>
<feature type="domain" description="EF-hand" evidence="2">
    <location>
        <begin position="23"/>
        <end position="58"/>
    </location>
</feature>
<dbReference type="PROSITE" id="PS50222">
    <property type="entry name" value="EF_HAND_2"/>
    <property type="match status" value="1"/>
</dbReference>
<dbReference type="Proteomes" id="UP001604336">
    <property type="component" value="Unassembled WGS sequence"/>
</dbReference>
<evidence type="ECO:0000313" key="4">
    <source>
        <dbReference type="Proteomes" id="UP001604336"/>
    </source>
</evidence>
<dbReference type="EMBL" id="JBFOLK010000296">
    <property type="protein sequence ID" value="KAL2454701.1"/>
    <property type="molecule type" value="Genomic_DNA"/>
</dbReference>
<dbReference type="SUPFAM" id="SSF47473">
    <property type="entry name" value="EF-hand"/>
    <property type="match status" value="1"/>
</dbReference>
<comment type="caution">
    <text evidence="3">The sequence shown here is derived from an EMBL/GenBank/DDBJ whole genome shotgun (WGS) entry which is preliminary data.</text>
</comment>
<accession>A0ABD1NSU9</accession>
<dbReference type="SUPFAM" id="SSF57850">
    <property type="entry name" value="RING/U-box"/>
    <property type="match status" value="1"/>
</dbReference>
<keyword evidence="1" id="KW-0106">Calcium</keyword>
<dbReference type="InterPro" id="IPR002048">
    <property type="entry name" value="EF_hand_dom"/>
</dbReference>
<organism evidence="3 4">
    <name type="scientific">Abeliophyllum distichum</name>
    <dbReference type="NCBI Taxonomy" id="126358"/>
    <lineage>
        <taxon>Eukaryota</taxon>
        <taxon>Viridiplantae</taxon>
        <taxon>Streptophyta</taxon>
        <taxon>Embryophyta</taxon>
        <taxon>Tracheophyta</taxon>
        <taxon>Spermatophyta</taxon>
        <taxon>Magnoliopsida</taxon>
        <taxon>eudicotyledons</taxon>
        <taxon>Gunneridae</taxon>
        <taxon>Pentapetalae</taxon>
        <taxon>asterids</taxon>
        <taxon>lamiids</taxon>
        <taxon>Lamiales</taxon>
        <taxon>Oleaceae</taxon>
        <taxon>Forsythieae</taxon>
        <taxon>Abeliophyllum</taxon>
    </lineage>
</organism>
<sequence length="256" mass="28911">MLSLKTRISAQNALINYEAVSQQLKALAYEFLNALDSDQDGRVSLVEFLAFMTQQGYTRFNNPYWFKELVWDGNGSLDFWEVLTPYYIVKSGRPLCNCCGILIPGTFFSCVKCFESSSSYSLCIHCYRSNRTKHHHNGRQQFLDTFTLLEMKKNSAIRGKANQNELFTCCSQQFGIQQVSTWFQQQQHHEHINVGHPTTWPSTSQFMAPAAAASHIHINVGPPTTTTPHTSNAIVPAAKNVSDLFLFTPPSIFGIK</sequence>
<dbReference type="InterPro" id="IPR018247">
    <property type="entry name" value="EF_Hand_1_Ca_BS"/>
</dbReference>
<protein>
    <submittedName>
        <fullName evidence="3">Calcium-binding EF-hand family protein</fullName>
    </submittedName>
</protein>
<evidence type="ECO:0000259" key="2">
    <source>
        <dbReference type="PROSITE" id="PS50222"/>
    </source>
</evidence>
<keyword evidence="4" id="KW-1185">Reference proteome</keyword>